<evidence type="ECO:0000313" key="3">
    <source>
        <dbReference type="Proteomes" id="UP000076532"/>
    </source>
</evidence>
<evidence type="ECO:0000313" key="2">
    <source>
        <dbReference type="EMBL" id="KZP04794.1"/>
    </source>
</evidence>
<dbReference type="Proteomes" id="UP000076532">
    <property type="component" value="Unassembled WGS sequence"/>
</dbReference>
<gene>
    <name evidence="2" type="ORF">FIBSPDRAFT_878119</name>
</gene>
<keyword evidence="3" id="KW-1185">Reference proteome</keyword>
<accession>A0A167VA37</accession>
<dbReference type="AlphaFoldDB" id="A0A167VA37"/>
<keyword evidence="1" id="KW-0732">Signal</keyword>
<organism evidence="2 3">
    <name type="scientific">Athelia psychrophila</name>
    <dbReference type="NCBI Taxonomy" id="1759441"/>
    <lineage>
        <taxon>Eukaryota</taxon>
        <taxon>Fungi</taxon>
        <taxon>Dikarya</taxon>
        <taxon>Basidiomycota</taxon>
        <taxon>Agaricomycotina</taxon>
        <taxon>Agaricomycetes</taxon>
        <taxon>Agaricomycetidae</taxon>
        <taxon>Atheliales</taxon>
        <taxon>Atheliaceae</taxon>
        <taxon>Athelia</taxon>
    </lineage>
</organism>
<feature type="signal peptide" evidence="1">
    <location>
        <begin position="1"/>
        <end position="18"/>
    </location>
</feature>
<proteinExistence type="predicted"/>
<dbReference type="EMBL" id="KV417887">
    <property type="protein sequence ID" value="KZP04794.1"/>
    <property type="molecule type" value="Genomic_DNA"/>
</dbReference>
<feature type="chain" id="PRO_5007893382" evidence="1">
    <location>
        <begin position="19"/>
        <end position="74"/>
    </location>
</feature>
<evidence type="ECO:0000256" key="1">
    <source>
        <dbReference type="SAM" id="SignalP"/>
    </source>
</evidence>
<sequence length="74" mass="8496">MPVFALLLPVVAVMVVEGHQLRAQPRAQATRSPVRFHSVQQQPYHPFLLRQHLENIRNNNPRLRTAGITRGTYT</sequence>
<protein>
    <submittedName>
        <fullName evidence="2">Uncharacterized protein</fullName>
    </submittedName>
</protein>
<reference evidence="2 3" key="1">
    <citation type="journal article" date="2016" name="Mol. Biol. Evol.">
        <title>Comparative Genomics of Early-Diverging Mushroom-Forming Fungi Provides Insights into the Origins of Lignocellulose Decay Capabilities.</title>
        <authorList>
            <person name="Nagy L.G."/>
            <person name="Riley R."/>
            <person name="Tritt A."/>
            <person name="Adam C."/>
            <person name="Daum C."/>
            <person name="Floudas D."/>
            <person name="Sun H."/>
            <person name="Yadav J.S."/>
            <person name="Pangilinan J."/>
            <person name="Larsson K.H."/>
            <person name="Matsuura K."/>
            <person name="Barry K."/>
            <person name="Labutti K."/>
            <person name="Kuo R."/>
            <person name="Ohm R.A."/>
            <person name="Bhattacharya S.S."/>
            <person name="Shirouzu T."/>
            <person name="Yoshinaga Y."/>
            <person name="Martin F.M."/>
            <person name="Grigoriev I.V."/>
            <person name="Hibbett D.S."/>
        </authorList>
    </citation>
    <scope>NUCLEOTIDE SEQUENCE [LARGE SCALE GENOMIC DNA]</scope>
    <source>
        <strain evidence="2 3">CBS 109695</strain>
    </source>
</reference>
<name>A0A167VA37_9AGAM</name>